<dbReference type="GO" id="GO:0016020">
    <property type="term" value="C:membrane"/>
    <property type="evidence" value="ECO:0007669"/>
    <property type="project" value="UniProtKB-SubCell"/>
</dbReference>
<proteinExistence type="inferred from homology"/>
<gene>
    <name evidence="8" type="ORF">G7Y89_g5729</name>
</gene>
<accession>A0A8H4RQ66</accession>
<reference evidence="8 9" key="1">
    <citation type="submission" date="2020-03" db="EMBL/GenBank/DDBJ databases">
        <title>Draft Genome Sequence of Cudoniella acicularis.</title>
        <authorList>
            <person name="Buettner E."/>
            <person name="Kellner H."/>
        </authorList>
    </citation>
    <scope>NUCLEOTIDE SEQUENCE [LARGE SCALE GENOMIC DNA]</scope>
    <source>
        <strain evidence="8 9">DSM 108380</strain>
    </source>
</reference>
<dbReference type="EMBL" id="JAAMPI010000350">
    <property type="protein sequence ID" value="KAF4632407.1"/>
    <property type="molecule type" value="Genomic_DNA"/>
</dbReference>
<evidence type="ECO:0000256" key="1">
    <source>
        <dbReference type="ARBA" id="ARBA00004141"/>
    </source>
</evidence>
<keyword evidence="5 6" id="KW-0472">Membrane</keyword>
<dbReference type="SUPFAM" id="SSF103473">
    <property type="entry name" value="MFS general substrate transporter"/>
    <property type="match status" value="1"/>
</dbReference>
<dbReference type="InterPro" id="IPR020846">
    <property type="entry name" value="MFS_dom"/>
</dbReference>
<evidence type="ECO:0000256" key="6">
    <source>
        <dbReference type="SAM" id="Phobius"/>
    </source>
</evidence>
<evidence type="ECO:0000313" key="8">
    <source>
        <dbReference type="EMBL" id="KAF4632407.1"/>
    </source>
</evidence>
<feature type="transmembrane region" description="Helical" evidence="6">
    <location>
        <begin position="72"/>
        <end position="91"/>
    </location>
</feature>
<dbReference type="PANTHER" id="PTHR48022:SF2">
    <property type="entry name" value="PLASTIDIC GLUCOSE TRANSPORTER 4"/>
    <property type="match status" value="1"/>
</dbReference>
<dbReference type="Pfam" id="PF00083">
    <property type="entry name" value="Sugar_tr"/>
    <property type="match status" value="1"/>
</dbReference>
<evidence type="ECO:0000256" key="5">
    <source>
        <dbReference type="ARBA" id="ARBA00023136"/>
    </source>
</evidence>
<evidence type="ECO:0000256" key="4">
    <source>
        <dbReference type="ARBA" id="ARBA00022989"/>
    </source>
</evidence>
<dbReference type="Gene3D" id="1.20.1250.20">
    <property type="entry name" value="MFS general substrate transporter like domains"/>
    <property type="match status" value="1"/>
</dbReference>
<dbReference type="GO" id="GO:0005351">
    <property type="term" value="F:carbohydrate:proton symporter activity"/>
    <property type="evidence" value="ECO:0007669"/>
    <property type="project" value="TreeGrafter"/>
</dbReference>
<comment type="caution">
    <text evidence="8">The sequence shown here is derived from an EMBL/GenBank/DDBJ whole genome shotgun (WGS) entry which is preliminary data.</text>
</comment>
<dbReference type="AlphaFoldDB" id="A0A8H4RQ66"/>
<protein>
    <recommendedName>
        <fullName evidence="7">Major facilitator superfamily (MFS) profile domain-containing protein</fullName>
    </recommendedName>
</protein>
<dbReference type="PANTHER" id="PTHR48022">
    <property type="entry name" value="PLASTIDIC GLUCOSE TRANSPORTER 4"/>
    <property type="match status" value="1"/>
</dbReference>
<keyword evidence="4 6" id="KW-1133">Transmembrane helix</keyword>
<dbReference type="InterPro" id="IPR036259">
    <property type="entry name" value="MFS_trans_sf"/>
</dbReference>
<feature type="transmembrane region" description="Helical" evidence="6">
    <location>
        <begin position="98"/>
        <end position="117"/>
    </location>
</feature>
<comment type="subcellular location">
    <subcellularLocation>
        <location evidence="1">Membrane</location>
        <topology evidence="1">Multi-pass membrane protein</topology>
    </subcellularLocation>
</comment>
<name>A0A8H4RQ66_9HELO</name>
<evidence type="ECO:0000256" key="3">
    <source>
        <dbReference type="ARBA" id="ARBA00022692"/>
    </source>
</evidence>
<feature type="domain" description="Major facilitator superfamily (MFS) profile" evidence="7">
    <location>
        <begin position="24"/>
        <end position="122"/>
    </location>
</feature>
<evidence type="ECO:0000259" key="7">
    <source>
        <dbReference type="PROSITE" id="PS50850"/>
    </source>
</evidence>
<feature type="transmembrane region" description="Helical" evidence="6">
    <location>
        <begin position="21"/>
        <end position="52"/>
    </location>
</feature>
<keyword evidence="9" id="KW-1185">Reference proteome</keyword>
<evidence type="ECO:0000313" key="9">
    <source>
        <dbReference type="Proteomes" id="UP000566819"/>
    </source>
</evidence>
<sequence length="122" mass="12699">MGLTRAPEDRPTPPEVYNIRIYVLTFLACMGSWMFGYNNGVIGGVLVLPSFISSFNLPPEGTTGYANATANVVSLLQIGGLVGSMGTFPLLKLGGRRISLGVAGAVYFVGAVVQVSSQVGGE</sequence>
<dbReference type="OrthoDB" id="508119at2759"/>
<dbReference type="InterPro" id="IPR005828">
    <property type="entry name" value="MFS_sugar_transport-like"/>
</dbReference>
<dbReference type="PROSITE" id="PS50850">
    <property type="entry name" value="MFS"/>
    <property type="match status" value="1"/>
</dbReference>
<keyword evidence="3 6" id="KW-0812">Transmembrane</keyword>
<organism evidence="8 9">
    <name type="scientific">Cudoniella acicularis</name>
    <dbReference type="NCBI Taxonomy" id="354080"/>
    <lineage>
        <taxon>Eukaryota</taxon>
        <taxon>Fungi</taxon>
        <taxon>Dikarya</taxon>
        <taxon>Ascomycota</taxon>
        <taxon>Pezizomycotina</taxon>
        <taxon>Leotiomycetes</taxon>
        <taxon>Helotiales</taxon>
        <taxon>Tricladiaceae</taxon>
        <taxon>Cudoniella</taxon>
    </lineage>
</organism>
<comment type="similarity">
    <text evidence="2">Belongs to the major facilitator superfamily. Sugar transporter (TC 2.A.1.1) family.</text>
</comment>
<dbReference type="Proteomes" id="UP000566819">
    <property type="component" value="Unassembled WGS sequence"/>
</dbReference>
<dbReference type="InterPro" id="IPR050360">
    <property type="entry name" value="MFS_Sugar_Transporters"/>
</dbReference>
<evidence type="ECO:0000256" key="2">
    <source>
        <dbReference type="ARBA" id="ARBA00010992"/>
    </source>
</evidence>